<evidence type="ECO:0000256" key="1">
    <source>
        <dbReference type="SAM" id="MobiDB-lite"/>
    </source>
</evidence>
<gene>
    <name evidence="2" type="ORF">ElyMa_003633800</name>
</gene>
<sequence>MADGITGPVSQSSAVKPSLTMGAIVSYVIVVGAQDACPSENRRWVNKESGAEKDKGKRGEPLEYREVVSYRQTESEEQKRATTMIV</sequence>
<dbReference type="AlphaFoldDB" id="A0AAV4EUB3"/>
<dbReference type="Proteomes" id="UP000762676">
    <property type="component" value="Unassembled WGS sequence"/>
</dbReference>
<evidence type="ECO:0000313" key="2">
    <source>
        <dbReference type="EMBL" id="GFR64544.1"/>
    </source>
</evidence>
<proteinExistence type="predicted"/>
<reference evidence="2 3" key="1">
    <citation type="journal article" date="2021" name="Elife">
        <title>Chloroplast acquisition without the gene transfer in kleptoplastic sea slugs, Plakobranchus ocellatus.</title>
        <authorList>
            <person name="Maeda T."/>
            <person name="Takahashi S."/>
            <person name="Yoshida T."/>
            <person name="Shimamura S."/>
            <person name="Takaki Y."/>
            <person name="Nagai Y."/>
            <person name="Toyoda A."/>
            <person name="Suzuki Y."/>
            <person name="Arimoto A."/>
            <person name="Ishii H."/>
            <person name="Satoh N."/>
            <person name="Nishiyama T."/>
            <person name="Hasebe M."/>
            <person name="Maruyama T."/>
            <person name="Minagawa J."/>
            <person name="Obokata J."/>
            <person name="Shigenobu S."/>
        </authorList>
    </citation>
    <scope>NUCLEOTIDE SEQUENCE [LARGE SCALE GENOMIC DNA]</scope>
</reference>
<evidence type="ECO:0000313" key="3">
    <source>
        <dbReference type="Proteomes" id="UP000762676"/>
    </source>
</evidence>
<feature type="region of interest" description="Disordered" evidence="1">
    <location>
        <begin position="41"/>
        <end position="62"/>
    </location>
</feature>
<name>A0AAV4EUB3_9GAST</name>
<keyword evidence="3" id="KW-1185">Reference proteome</keyword>
<dbReference type="EMBL" id="BMAT01007449">
    <property type="protein sequence ID" value="GFR64544.1"/>
    <property type="molecule type" value="Genomic_DNA"/>
</dbReference>
<protein>
    <submittedName>
        <fullName evidence="2">Uncharacterized protein</fullName>
    </submittedName>
</protein>
<organism evidence="2 3">
    <name type="scientific">Elysia marginata</name>
    <dbReference type="NCBI Taxonomy" id="1093978"/>
    <lineage>
        <taxon>Eukaryota</taxon>
        <taxon>Metazoa</taxon>
        <taxon>Spiralia</taxon>
        <taxon>Lophotrochozoa</taxon>
        <taxon>Mollusca</taxon>
        <taxon>Gastropoda</taxon>
        <taxon>Heterobranchia</taxon>
        <taxon>Euthyneura</taxon>
        <taxon>Panpulmonata</taxon>
        <taxon>Sacoglossa</taxon>
        <taxon>Placobranchoidea</taxon>
        <taxon>Plakobranchidae</taxon>
        <taxon>Elysia</taxon>
    </lineage>
</organism>
<comment type="caution">
    <text evidence="2">The sequence shown here is derived from an EMBL/GenBank/DDBJ whole genome shotgun (WGS) entry which is preliminary data.</text>
</comment>
<accession>A0AAV4EUB3</accession>